<evidence type="ECO:0000259" key="1">
    <source>
        <dbReference type="Pfam" id="PF00534"/>
    </source>
</evidence>
<sequence>MNIALFSDCYSPTKNGVVTVVMQLRTILRKMGHHVVVVTVDTSKLENGVKDNDPCVLRTPSVPLGLGTDHFIGFPHKAKILEFLKTHHVELIHSHTEFVIAHAAKVLAKTLRIPAIVTTHTMWEDFYPYYIPMGKLIPVRIVRKLTKRIYRKFYAMINVSEKAHRYFKQPFMLPNVPSAIIPNAVDTAAFEAKKDTKADLEETRRTWGIGKDDTLLLFVGRIGEEKRVFELLDICANVLRRAGSRVKVLFVGNGPALTEMKHTVRRLELTEKIIFTGFLSWDHLHTYYAMSDIFVTASLSEMHSMTILEAMISALPIVVRDDVSFHDTISDGQNGFLTASDAEMEERILELIQDSGKRRKFGKKSLEMSRKFSLETHGKKTEAFYQAVLESYPGKLDEKKLVERINAV</sequence>
<dbReference type="EMBL" id="JADIMS010000062">
    <property type="protein sequence ID" value="MBO8450235.1"/>
    <property type="molecule type" value="Genomic_DNA"/>
</dbReference>
<proteinExistence type="predicted"/>
<gene>
    <name evidence="3" type="ORF">IAA96_03930</name>
</gene>
<evidence type="ECO:0000313" key="4">
    <source>
        <dbReference type="Proteomes" id="UP000823616"/>
    </source>
</evidence>
<dbReference type="Proteomes" id="UP000823616">
    <property type="component" value="Unassembled WGS sequence"/>
</dbReference>
<dbReference type="PANTHER" id="PTHR45947">
    <property type="entry name" value="SULFOQUINOVOSYL TRANSFERASE SQD2"/>
    <property type="match status" value="1"/>
</dbReference>
<dbReference type="AlphaFoldDB" id="A0A9D9ENK5"/>
<dbReference type="InterPro" id="IPR028098">
    <property type="entry name" value="Glyco_trans_4-like_N"/>
</dbReference>
<accession>A0A9D9ENK5</accession>
<dbReference type="Gene3D" id="3.40.50.2000">
    <property type="entry name" value="Glycogen Phosphorylase B"/>
    <property type="match status" value="2"/>
</dbReference>
<dbReference type="GO" id="GO:0016758">
    <property type="term" value="F:hexosyltransferase activity"/>
    <property type="evidence" value="ECO:0007669"/>
    <property type="project" value="TreeGrafter"/>
</dbReference>
<dbReference type="InterPro" id="IPR050194">
    <property type="entry name" value="Glycosyltransferase_grp1"/>
</dbReference>
<dbReference type="Pfam" id="PF13439">
    <property type="entry name" value="Glyco_transf_4"/>
    <property type="match status" value="1"/>
</dbReference>
<feature type="domain" description="Glycosyl transferase family 1" evidence="1">
    <location>
        <begin position="201"/>
        <end position="365"/>
    </location>
</feature>
<evidence type="ECO:0000259" key="2">
    <source>
        <dbReference type="Pfam" id="PF13439"/>
    </source>
</evidence>
<dbReference type="InterPro" id="IPR001296">
    <property type="entry name" value="Glyco_trans_1"/>
</dbReference>
<organism evidence="3 4">
    <name type="scientific">Candidatus Avitreponema avistercoris</name>
    <dbReference type="NCBI Taxonomy" id="2840705"/>
    <lineage>
        <taxon>Bacteria</taxon>
        <taxon>Pseudomonadati</taxon>
        <taxon>Spirochaetota</taxon>
        <taxon>Spirochaetia</taxon>
        <taxon>Spirochaetales</taxon>
        <taxon>Candidatus Avitreponema</taxon>
    </lineage>
</organism>
<comment type="caution">
    <text evidence="3">The sequence shown here is derived from an EMBL/GenBank/DDBJ whole genome shotgun (WGS) entry which is preliminary data.</text>
</comment>
<name>A0A9D9ENK5_9SPIR</name>
<reference evidence="3" key="1">
    <citation type="submission" date="2020-10" db="EMBL/GenBank/DDBJ databases">
        <authorList>
            <person name="Gilroy R."/>
        </authorList>
    </citation>
    <scope>NUCLEOTIDE SEQUENCE</scope>
    <source>
        <strain evidence="3">B3-4054</strain>
    </source>
</reference>
<dbReference type="Pfam" id="PF00534">
    <property type="entry name" value="Glycos_transf_1"/>
    <property type="match status" value="1"/>
</dbReference>
<dbReference type="PANTHER" id="PTHR45947:SF3">
    <property type="entry name" value="SULFOQUINOVOSYL TRANSFERASE SQD2"/>
    <property type="match status" value="1"/>
</dbReference>
<evidence type="ECO:0000313" key="3">
    <source>
        <dbReference type="EMBL" id="MBO8450235.1"/>
    </source>
</evidence>
<dbReference type="SUPFAM" id="SSF53756">
    <property type="entry name" value="UDP-Glycosyltransferase/glycogen phosphorylase"/>
    <property type="match status" value="1"/>
</dbReference>
<protein>
    <submittedName>
        <fullName evidence="3">Glycosyltransferase</fullName>
    </submittedName>
</protein>
<reference evidence="3" key="2">
    <citation type="journal article" date="2021" name="PeerJ">
        <title>Extensive microbial diversity within the chicken gut microbiome revealed by metagenomics and culture.</title>
        <authorList>
            <person name="Gilroy R."/>
            <person name="Ravi A."/>
            <person name="Getino M."/>
            <person name="Pursley I."/>
            <person name="Horton D.L."/>
            <person name="Alikhan N.F."/>
            <person name="Baker D."/>
            <person name="Gharbi K."/>
            <person name="Hall N."/>
            <person name="Watson M."/>
            <person name="Adriaenssens E.M."/>
            <person name="Foster-Nyarko E."/>
            <person name="Jarju S."/>
            <person name="Secka A."/>
            <person name="Antonio M."/>
            <person name="Oren A."/>
            <person name="Chaudhuri R.R."/>
            <person name="La Ragione R."/>
            <person name="Hildebrand F."/>
            <person name="Pallen M.J."/>
        </authorList>
    </citation>
    <scope>NUCLEOTIDE SEQUENCE</scope>
    <source>
        <strain evidence="3">B3-4054</strain>
    </source>
</reference>
<feature type="domain" description="Glycosyltransferase subfamily 4-like N-terminal" evidence="2">
    <location>
        <begin position="15"/>
        <end position="188"/>
    </location>
</feature>